<dbReference type="AlphaFoldDB" id="A0A0D2NTG6"/>
<sequence>MSNPISNQAIPLSYDDQVIAAGDNQTAPDIASNVRKYNIDDQSQPPVAHHVHRENESLPGAAGSAPTFDYSPDTIAQAHIPNSELGYTPPSHPHAHQDSTHHATRSPGNFTTQERDNAPQVPQGSAPIAPYDRTVLDSALGNPTTKSQEFERNPLKKSDDDQSQTYQSHSSAPFIPPHIGSTEARAESYNIDGQPKKYNGTTNDTTSSDRNKASFGDKVIGTTEKIAGKVMRNSELQEKGQNRAHPA</sequence>
<organism evidence="2 3">
    <name type="scientific">Hypholoma sublateritium (strain FD-334 SS-4)</name>
    <dbReference type="NCBI Taxonomy" id="945553"/>
    <lineage>
        <taxon>Eukaryota</taxon>
        <taxon>Fungi</taxon>
        <taxon>Dikarya</taxon>
        <taxon>Basidiomycota</taxon>
        <taxon>Agaricomycotina</taxon>
        <taxon>Agaricomycetes</taxon>
        <taxon>Agaricomycetidae</taxon>
        <taxon>Agaricales</taxon>
        <taxon>Agaricineae</taxon>
        <taxon>Strophariaceae</taxon>
        <taxon>Hypholoma</taxon>
    </lineage>
</organism>
<evidence type="ECO:0000256" key="1">
    <source>
        <dbReference type="SAM" id="MobiDB-lite"/>
    </source>
</evidence>
<evidence type="ECO:0000313" key="3">
    <source>
        <dbReference type="Proteomes" id="UP000054270"/>
    </source>
</evidence>
<dbReference type="EMBL" id="KN817552">
    <property type="protein sequence ID" value="KJA22139.1"/>
    <property type="molecule type" value="Genomic_DNA"/>
</dbReference>
<feature type="region of interest" description="Disordered" evidence="1">
    <location>
        <begin position="40"/>
        <end position="247"/>
    </location>
</feature>
<dbReference type="OrthoDB" id="3210574at2759"/>
<dbReference type="Proteomes" id="UP000054270">
    <property type="component" value="Unassembled WGS sequence"/>
</dbReference>
<name>A0A0D2NTG6_HYPSF</name>
<gene>
    <name evidence="2" type="ORF">HYPSUDRAFT_41277</name>
</gene>
<keyword evidence="3" id="KW-1185">Reference proteome</keyword>
<reference evidence="3" key="1">
    <citation type="submission" date="2014-04" db="EMBL/GenBank/DDBJ databases">
        <title>Evolutionary Origins and Diversification of the Mycorrhizal Mutualists.</title>
        <authorList>
            <consortium name="DOE Joint Genome Institute"/>
            <consortium name="Mycorrhizal Genomics Consortium"/>
            <person name="Kohler A."/>
            <person name="Kuo A."/>
            <person name="Nagy L.G."/>
            <person name="Floudas D."/>
            <person name="Copeland A."/>
            <person name="Barry K.W."/>
            <person name="Cichocki N."/>
            <person name="Veneault-Fourrey C."/>
            <person name="LaButti K."/>
            <person name="Lindquist E.A."/>
            <person name="Lipzen A."/>
            <person name="Lundell T."/>
            <person name="Morin E."/>
            <person name="Murat C."/>
            <person name="Riley R."/>
            <person name="Ohm R."/>
            <person name="Sun H."/>
            <person name="Tunlid A."/>
            <person name="Henrissat B."/>
            <person name="Grigoriev I.V."/>
            <person name="Hibbett D.S."/>
            <person name="Martin F."/>
        </authorList>
    </citation>
    <scope>NUCLEOTIDE SEQUENCE [LARGE SCALE GENOMIC DNA]</scope>
    <source>
        <strain evidence="3">FD-334 SS-4</strain>
    </source>
</reference>
<feature type="compositionally biased region" description="Basic and acidic residues" evidence="1">
    <location>
        <begin position="148"/>
        <end position="160"/>
    </location>
</feature>
<accession>A0A0D2NTG6</accession>
<protein>
    <submittedName>
        <fullName evidence="2">Uncharacterized protein</fullName>
    </submittedName>
</protein>
<proteinExistence type="predicted"/>
<evidence type="ECO:0000313" key="2">
    <source>
        <dbReference type="EMBL" id="KJA22139.1"/>
    </source>
</evidence>